<dbReference type="EMBL" id="WNKQ01000014">
    <property type="protein sequence ID" value="KAF5847066.1"/>
    <property type="molecule type" value="Genomic_DNA"/>
</dbReference>
<name>A0A8H6DSR3_COCSA</name>
<reference evidence="1" key="1">
    <citation type="submission" date="2019-11" db="EMBL/GenBank/DDBJ databases">
        <title>Bipolaris sorokiniana Genome sequencing.</title>
        <authorList>
            <person name="Wang H."/>
        </authorList>
    </citation>
    <scope>NUCLEOTIDE SEQUENCE</scope>
</reference>
<sequence length="144" mass="15677">MAQASRGEARTGLLRAGRWALGHRAGSWSAAEFAAEGGREVEITEYILSTSRAGQPTMQRRAGMAAAVCMYGYGFGMRHRHTRRSVVVAHTHSAEWTGVAEEGVELINETRRDPLSAFLFAHACFTHMARLAGVGRGYAVLSRV</sequence>
<organism evidence="1 2">
    <name type="scientific">Cochliobolus sativus</name>
    <name type="common">Common root rot and spot blotch fungus</name>
    <name type="synonym">Bipolaris sorokiniana</name>
    <dbReference type="NCBI Taxonomy" id="45130"/>
    <lineage>
        <taxon>Eukaryota</taxon>
        <taxon>Fungi</taxon>
        <taxon>Dikarya</taxon>
        <taxon>Ascomycota</taxon>
        <taxon>Pezizomycotina</taxon>
        <taxon>Dothideomycetes</taxon>
        <taxon>Pleosporomycetidae</taxon>
        <taxon>Pleosporales</taxon>
        <taxon>Pleosporineae</taxon>
        <taxon>Pleosporaceae</taxon>
        <taxon>Bipolaris</taxon>
    </lineage>
</organism>
<dbReference type="AlphaFoldDB" id="A0A8H6DSR3"/>
<accession>A0A8H6DSR3</accession>
<dbReference type="Proteomes" id="UP000624244">
    <property type="component" value="Unassembled WGS sequence"/>
</dbReference>
<proteinExistence type="predicted"/>
<evidence type="ECO:0000313" key="1">
    <source>
        <dbReference type="EMBL" id="KAF5847066.1"/>
    </source>
</evidence>
<comment type="caution">
    <text evidence="1">The sequence shown here is derived from an EMBL/GenBank/DDBJ whole genome shotgun (WGS) entry which is preliminary data.</text>
</comment>
<protein>
    <submittedName>
        <fullName evidence="1">Uncharacterized protein</fullName>
    </submittedName>
</protein>
<gene>
    <name evidence="1" type="ORF">GGP41_003324</name>
</gene>
<evidence type="ECO:0000313" key="2">
    <source>
        <dbReference type="Proteomes" id="UP000624244"/>
    </source>
</evidence>